<dbReference type="OrthoDB" id="6059155at2759"/>
<evidence type="ECO:0000259" key="2">
    <source>
        <dbReference type="PROSITE" id="PS50041"/>
    </source>
</evidence>
<dbReference type="CDD" id="cd00037">
    <property type="entry name" value="CLECT"/>
    <property type="match status" value="2"/>
</dbReference>
<gene>
    <name evidence="4" type="ORF">C0Q70_14798</name>
</gene>
<accession>A0A2T7NT09</accession>
<evidence type="ECO:0000256" key="1">
    <source>
        <dbReference type="SAM" id="SignalP"/>
    </source>
</evidence>
<evidence type="ECO:0000313" key="5">
    <source>
        <dbReference type="Proteomes" id="UP000245119"/>
    </source>
</evidence>
<dbReference type="PANTHER" id="PTHR22801">
    <property type="entry name" value="LITHOSTATHINE"/>
    <property type="match status" value="1"/>
</dbReference>
<keyword evidence="1" id="KW-0732">Signal</keyword>
<evidence type="ECO:0000259" key="3">
    <source>
        <dbReference type="PROSITE" id="PS50948"/>
    </source>
</evidence>
<dbReference type="AlphaFoldDB" id="A0A2T7NT09"/>
<dbReference type="Pfam" id="PF00024">
    <property type="entry name" value="PAN_1"/>
    <property type="match status" value="1"/>
</dbReference>
<dbReference type="PROSITE" id="PS50948">
    <property type="entry name" value="PAN"/>
    <property type="match status" value="1"/>
</dbReference>
<proteinExistence type="predicted"/>
<dbReference type="Gene3D" id="3.50.4.10">
    <property type="entry name" value="Hepatocyte Growth Factor"/>
    <property type="match status" value="2"/>
</dbReference>
<feature type="chain" id="PRO_5015395684" description="C-type lectin domain-containing protein" evidence="1">
    <location>
        <begin position="31"/>
        <end position="471"/>
    </location>
</feature>
<dbReference type="SMART" id="SM00034">
    <property type="entry name" value="CLECT"/>
    <property type="match status" value="2"/>
</dbReference>
<dbReference type="PROSITE" id="PS50041">
    <property type="entry name" value="C_TYPE_LECTIN_2"/>
    <property type="match status" value="1"/>
</dbReference>
<evidence type="ECO:0000313" key="4">
    <source>
        <dbReference type="EMBL" id="PVD24319.1"/>
    </source>
</evidence>
<name>A0A2T7NT09_POMCA</name>
<dbReference type="Gene3D" id="3.10.100.10">
    <property type="entry name" value="Mannose-Binding Protein A, subunit A"/>
    <property type="match status" value="2"/>
</dbReference>
<dbReference type="SUPFAM" id="SSF57414">
    <property type="entry name" value="Hairpin loop containing domain-like"/>
    <property type="match status" value="1"/>
</dbReference>
<protein>
    <recommendedName>
        <fullName evidence="6">C-type lectin domain-containing protein</fullName>
    </recommendedName>
</protein>
<reference evidence="4 5" key="1">
    <citation type="submission" date="2018-04" db="EMBL/GenBank/DDBJ databases">
        <title>The genome of golden apple snail Pomacea canaliculata provides insight into stress tolerance and invasive adaptation.</title>
        <authorList>
            <person name="Liu C."/>
            <person name="Liu B."/>
            <person name="Ren Y."/>
            <person name="Zhang Y."/>
            <person name="Wang H."/>
            <person name="Li S."/>
            <person name="Jiang F."/>
            <person name="Yin L."/>
            <person name="Zhang G."/>
            <person name="Qian W."/>
            <person name="Fan W."/>
        </authorList>
    </citation>
    <scope>NUCLEOTIDE SEQUENCE [LARGE SCALE GENOMIC DNA]</scope>
    <source>
        <strain evidence="4">SZHN2017</strain>
        <tissue evidence="4">Muscle</tissue>
    </source>
</reference>
<feature type="domain" description="C-type lectin" evidence="2">
    <location>
        <begin position="350"/>
        <end position="467"/>
    </location>
</feature>
<dbReference type="Proteomes" id="UP000245119">
    <property type="component" value="Linkage Group LG9"/>
</dbReference>
<dbReference type="InterPro" id="IPR050801">
    <property type="entry name" value="Ca-Dep_Lectins_ImmuneDev"/>
</dbReference>
<comment type="caution">
    <text evidence="4">The sequence shown here is derived from an EMBL/GenBank/DDBJ whole genome shotgun (WGS) entry which is preliminary data.</text>
</comment>
<dbReference type="InterPro" id="IPR016186">
    <property type="entry name" value="C-type_lectin-like/link_sf"/>
</dbReference>
<dbReference type="InterPro" id="IPR016187">
    <property type="entry name" value="CTDL_fold"/>
</dbReference>
<dbReference type="EMBL" id="PZQS01000009">
    <property type="protein sequence ID" value="PVD24319.1"/>
    <property type="molecule type" value="Genomic_DNA"/>
</dbReference>
<organism evidence="4 5">
    <name type="scientific">Pomacea canaliculata</name>
    <name type="common">Golden apple snail</name>
    <dbReference type="NCBI Taxonomy" id="400727"/>
    <lineage>
        <taxon>Eukaryota</taxon>
        <taxon>Metazoa</taxon>
        <taxon>Spiralia</taxon>
        <taxon>Lophotrochozoa</taxon>
        <taxon>Mollusca</taxon>
        <taxon>Gastropoda</taxon>
        <taxon>Caenogastropoda</taxon>
        <taxon>Architaenioglossa</taxon>
        <taxon>Ampullarioidea</taxon>
        <taxon>Ampullariidae</taxon>
        <taxon>Pomacea</taxon>
    </lineage>
</organism>
<feature type="domain" description="Apple" evidence="3">
    <location>
        <begin position="271"/>
        <end position="350"/>
    </location>
</feature>
<keyword evidence="5" id="KW-1185">Reference proteome</keyword>
<feature type="signal peptide" evidence="1">
    <location>
        <begin position="1"/>
        <end position="30"/>
    </location>
</feature>
<dbReference type="SUPFAM" id="SSF56436">
    <property type="entry name" value="C-type lectin-like"/>
    <property type="match status" value="2"/>
</dbReference>
<dbReference type="InterPro" id="IPR003609">
    <property type="entry name" value="Pan_app"/>
</dbReference>
<dbReference type="PANTHER" id="PTHR22801:SF63">
    <property type="entry name" value="C-TYPE LECTIN DOMAIN-CONTAINING PROTEIN"/>
    <property type="match status" value="1"/>
</dbReference>
<sequence length="471" mass="52769">MSSMRWSRLTPPGGCLCSLSLLIMVCTCEGSMVSRTWTKFFIDSSVFRMQTYSRLVTAPSRIMCADLCSLTTACHVFYFRSDTGHCFLSPTLGKGNSTTSTPLTHVYFDGVTCPYNSDYQLFGLTSCMKLSTATESIVAARKSCDADGGSIVTMKTVEKSTLLYNLFYKTTGDDAVQENRWVWADGDTFDRTHPLWRVTDPDGGTAQNCLATFDYSGIYYYVYIDTYCALTTTKRYVNVIPPFIRQQHTSDASHHISCLACLLLLTTVCTCEGGGMEVRTWRRFSADSQVYTIQTYSRLVTVASRITCADLCSQTSECHVFYFRSDTGLCFLSPTFEKRDTYEMLDMISCVKLYTSAEDITVARQACEADGAKIVTLKTVDKSSLLYTFVEDRAGGPLDIWLDASDAVEENHWVWADGGTLDLTDPMWDSTDQNGGISENCLIAYYFPGIYNYSDVPCDYRLPYVCEISFK</sequence>
<dbReference type="InterPro" id="IPR001304">
    <property type="entry name" value="C-type_lectin-like"/>
</dbReference>
<evidence type="ECO:0008006" key="6">
    <source>
        <dbReference type="Google" id="ProtNLM"/>
    </source>
</evidence>
<dbReference type="Pfam" id="PF00059">
    <property type="entry name" value="Lectin_C"/>
    <property type="match status" value="1"/>
</dbReference>